<proteinExistence type="predicted"/>
<gene>
    <name evidence="2" type="ORF">PMO31116_00560</name>
</gene>
<reference evidence="2 3" key="1">
    <citation type="submission" date="2019-08" db="EMBL/GenBank/DDBJ databases">
        <authorList>
            <person name="Peeters C."/>
        </authorList>
    </citation>
    <scope>NUCLEOTIDE SEQUENCE [LARGE SCALE GENOMIC DNA]</scope>
    <source>
        <strain evidence="2 3">LMG 31116</strain>
    </source>
</reference>
<dbReference type="Proteomes" id="UP000368474">
    <property type="component" value="Unassembled WGS sequence"/>
</dbReference>
<sequence>MRINGGEHGPWRLHGAETPGEAAARTRAQWCGQTQDLAPVSTMDWRVQVVYRFAVSPERWGPVAAQLMRCLLGGQEVLRDAGAAAHWTLGETSLHALLSECAGARSARAGATGGLTLCQDGCRFGVWRDGQSDWGAPDLPFGGLCDAILAALRGCRLGDVATADAQWLGERLPAFVRRHPALAMQAWERVMAGMTDAGGVVAVTEPSPVHGLAQSAVLLGAAGVAGYVLSDSPTWGLVAGASLEAAAVARAAAALTRGSDGHARARYSAALALALPMLTCAEIGALVARFMDVHAQLDFFHLTNAIRRRLESRCPGQTPIDVITGLKVRDFVRAAAHSARRAFRLQPCMAAQALDALLALMHQHGAFALSGGVEHVAAAHRQLQRRRWARICDQWDADDRARANAVRQLTAAPDPTPAPHVATTRSSVAPLPPPSAPPPANSGDVAEPLLGGAARLAGAGASLATLWGQWPARTRRVVAGATLLPVAALAGVVTYRQAFGETPASPLGEASHDGDAAGHASPEANARRAADPSDRSEKRFDARDVLSLDQVLTLYESGEAVRDALRDLTFYERQTVTYTSALMERVLGDRTALGFAQHDALPWDAIVEVRYREQGFHFQGHGANAQLVTSETFSLAQIALGHHFRKEYLKLGGSREVASVSTRDTRAARLLAAVDNDAFRQALHDSDVAAVQTLERSREVATAHAQLVRAVFVSTLYRAISERAIGCGADRFLLEQDDQAMQARTQLITFRHHVIADLVAYVVREGELALLISIKRGDYFVWRPATEDTQAFKSFMRDHMSMVDASKLDSPIFWEQRKFRIAAASASDTTTTPRVVPHGANVTPARASTIDVLYEALRPYPDFRFIVPDRLDDLMWSARVRHIRLNIDVHIVTESWRKLRHWDQMRLSAFDGLKVMAIAICGVLVRSFGWKAELVYGASAASMMGAGYGVLSQRSAGADLTELRSIHRQMLFANAMRMFFRRPDNQSLSDAVNVMLTHLSDVPPVFTLVDRILDPGAVPDASREELTHLATALTQFSRHSTVSDTPWRVLSRFRTDLRIGGDGAGRPPLREGQDNVHDFLGPACMPVESEAQLMRVPAGYLIAFADSRGRMLFAGVTCGAGRIAGACTDDSIATLPNGGFGMVGGAAHDSALKFTDNGRVESDGRIFHVFIEPLKDLIPEILIGTPASAAAIDSPRAGASTLRPLPSMPAPAKPAAPGPTTPRPTPDFNEPTYETRRQRAFARWTYFVDQWKAGHVSGTQPCSGEPVMMPPAASPAVEAPELDIRQHIETAWSDVRFQTSLIRTLARIEAGLLFWYLPRVPQVHQTLIRDRLAGAGELSIVEVSGCRVAGVVALRGAFDHLLLSLVTGEALLLGTRLDVPGNPALQAFLAPHVTRFDAERLKNVLNDAAQGSAPASALRMTFARRGHEDVAGGLRQWLLSEVGSALELTGLPRRPASDMIYPIAYAARDLPLPQGDRFLAEVRRACATAAHPLWRPGACHYDSLAQSGYCLGLPFAHFLGESIEDFVMGTSTPLSAQHDSRWFVDFADDYIARVWACYVPHIAHRDAAHLVRSGLGNHAFGAALLDAGAYEGSGHFGAVLPSIWRGIPTGGRVCERRDLRLSSGVEIMSLDAFRNVPSGYRVFLMAADEHRDLEQVDIMSLGSGRAAMHHIDDDGAVQSTAYYCVDLARGNAPIRFRDGRWWLNGAVPIRLWAENGTPGIFAEFPAPPASDATLGTADMLRALLDDTQIRAAIQQNVAMGHWALTGAERHVLGKIEQIMARFGVTSIRYRIVLAWSRPTQLRPSMSFAVIGRTPRKQGDTDGDRNVVVDLFASRVLGAQEGVSTAGNVLGEHAWAQMYVARAGNRCIKYRTAIHADLAVSVALEYQSEPGVSPYDERGDGTLLHAPDWTRFPQPGWHPDDR</sequence>
<dbReference type="Gene3D" id="3.10.670.10">
    <property type="entry name" value="Secreted effector protein ssei"/>
    <property type="match status" value="1"/>
</dbReference>
<feature type="region of interest" description="Disordered" evidence="1">
    <location>
        <begin position="409"/>
        <end position="445"/>
    </location>
</feature>
<accession>A0A5E4S7I2</accession>
<feature type="compositionally biased region" description="Pro residues" evidence="1">
    <location>
        <begin position="1206"/>
        <end position="1225"/>
    </location>
</feature>
<organism evidence="2 3">
    <name type="scientific">Pandoraea morbifera</name>
    <dbReference type="NCBI Taxonomy" id="2508300"/>
    <lineage>
        <taxon>Bacteria</taxon>
        <taxon>Pseudomonadati</taxon>
        <taxon>Pseudomonadota</taxon>
        <taxon>Betaproteobacteria</taxon>
        <taxon>Burkholderiales</taxon>
        <taxon>Burkholderiaceae</taxon>
        <taxon>Pandoraea</taxon>
    </lineage>
</organism>
<feature type="compositionally biased region" description="Pro residues" evidence="1">
    <location>
        <begin position="430"/>
        <end position="440"/>
    </location>
</feature>
<dbReference type="EMBL" id="CABPSD010000001">
    <property type="protein sequence ID" value="VVD70168.1"/>
    <property type="molecule type" value="Genomic_DNA"/>
</dbReference>
<evidence type="ECO:0000313" key="3">
    <source>
        <dbReference type="Proteomes" id="UP000368474"/>
    </source>
</evidence>
<dbReference type="RefSeq" id="WP_150565348.1">
    <property type="nucleotide sequence ID" value="NZ_CABPSD010000001.1"/>
</dbReference>
<name>A0A5E4S7I2_9BURK</name>
<feature type="region of interest" description="Disordered" evidence="1">
    <location>
        <begin position="1197"/>
        <end position="1231"/>
    </location>
</feature>
<evidence type="ECO:0000313" key="2">
    <source>
        <dbReference type="EMBL" id="VVD70168.1"/>
    </source>
</evidence>
<protein>
    <submittedName>
        <fullName evidence="2">Uncharacterized protein</fullName>
    </submittedName>
</protein>
<evidence type="ECO:0000256" key="1">
    <source>
        <dbReference type="SAM" id="MobiDB-lite"/>
    </source>
</evidence>
<feature type="region of interest" description="Disordered" evidence="1">
    <location>
        <begin position="504"/>
        <end position="539"/>
    </location>
</feature>
<keyword evidence="3" id="KW-1185">Reference proteome</keyword>
<feature type="compositionally biased region" description="Basic and acidic residues" evidence="1">
    <location>
        <begin position="525"/>
        <end position="539"/>
    </location>
</feature>